<dbReference type="PANTHER" id="PTHR30168">
    <property type="entry name" value="PUTATIVE MEMBRANE PROTEIN YPFJ"/>
    <property type="match status" value="1"/>
</dbReference>
<evidence type="ECO:0000256" key="4">
    <source>
        <dbReference type="ARBA" id="ARBA00023136"/>
    </source>
</evidence>
<name>A0A934QXJ8_9PSEU</name>
<evidence type="ECO:0000313" key="8">
    <source>
        <dbReference type="Proteomes" id="UP000635245"/>
    </source>
</evidence>
<evidence type="ECO:0000256" key="6">
    <source>
        <dbReference type="SAM" id="Phobius"/>
    </source>
</evidence>
<evidence type="ECO:0000256" key="2">
    <source>
        <dbReference type="ARBA" id="ARBA00022692"/>
    </source>
</evidence>
<evidence type="ECO:0000256" key="5">
    <source>
        <dbReference type="SAM" id="MobiDB-lite"/>
    </source>
</evidence>
<dbReference type="PANTHER" id="PTHR30168:SF0">
    <property type="entry name" value="INNER MEMBRANE PROTEIN"/>
    <property type="match status" value="1"/>
</dbReference>
<organism evidence="7 8">
    <name type="scientific">Prauserella cavernicola</name>
    <dbReference type="NCBI Taxonomy" id="2800127"/>
    <lineage>
        <taxon>Bacteria</taxon>
        <taxon>Bacillati</taxon>
        <taxon>Actinomycetota</taxon>
        <taxon>Actinomycetes</taxon>
        <taxon>Pseudonocardiales</taxon>
        <taxon>Pseudonocardiaceae</taxon>
        <taxon>Prauserella</taxon>
    </lineage>
</organism>
<dbReference type="Pfam" id="PF04228">
    <property type="entry name" value="Zn_peptidase"/>
    <property type="match status" value="1"/>
</dbReference>
<dbReference type="GO" id="GO:0016020">
    <property type="term" value="C:membrane"/>
    <property type="evidence" value="ECO:0007669"/>
    <property type="project" value="UniProtKB-SubCell"/>
</dbReference>
<keyword evidence="8" id="KW-1185">Reference proteome</keyword>
<dbReference type="AlphaFoldDB" id="A0A934QXJ8"/>
<dbReference type="EMBL" id="JAENJH010000010">
    <property type="protein sequence ID" value="MBK1788343.1"/>
    <property type="molecule type" value="Genomic_DNA"/>
</dbReference>
<keyword evidence="2 6" id="KW-0812">Transmembrane</keyword>
<keyword evidence="4 6" id="KW-0472">Membrane</keyword>
<evidence type="ECO:0000256" key="3">
    <source>
        <dbReference type="ARBA" id="ARBA00022989"/>
    </source>
</evidence>
<feature type="transmembrane region" description="Helical" evidence="6">
    <location>
        <begin position="15"/>
        <end position="34"/>
    </location>
</feature>
<evidence type="ECO:0000256" key="1">
    <source>
        <dbReference type="ARBA" id="ARBA00004167"/>
    </source>
</evidence>
<comment type="subcellular location">
    <subcellularLocation>
        <location evidence="1">Membrane</location>
        <topology evidence="1">Single-pass membrane protein</topology>
    </subcellularLocation>
</comment>
<dbReference type="InterPro" id="IPR007343">
    <property type="entry name" value="Uncharacterised_pept_Zn_put"/>
</dbReference>
<accession>A0A934QXJ8</accession>
<comment type="caution">
    <text evidence="7">The sequence shown here is derived from an EMBL/GenBank/DDBJ whole genome shotgun (WGS) entry which is preliminary data.</text>
</comment>
<dbReference type="RefSeq" id="WP_200324178.1">
    <property type="nucleotide sequence ID" value="NZ_JAENJH010000010.1"/>
</dbReference>
<protein>
    <submittedName>
        <fullName evidence="7">Neutral zinc metallopeptidase</fullName>
    </submittedName>
</protein>
<dbReference type="Proteomes" id="UP000635245">
    <property type="component" value="Unassembled WGS sequence"/>
</dbReference>
<proteinExistence type="predicted"/>
<evidence type="ECO:0000313" key="7">
    <source>
        <dbReference type="EMBL" id="MBK1788343.1"/>
    </source>
</evidence>
<gene>
    <name evidence="7" type="ORF">JHE00_28780</name>
</gene>
<sequence length="299" mass="30618">MDRNLDVRPEKNNPFAILGVLVLVLGVVGVVALTGRALTPVRGIAQPAPDALARAASPEPPRPAEPTDSAEPEATGGLLGEGVVLAGVACELPGLGGSDEQLTAFYSAALTCLDTAWEPVLTSTGATFAEAGIEIASDAASSCGEVPGADEATAFYCGADSVIHMPKARIMDYLGLYEPAHLGVLAHEYGHHVQQLSGTLMSAGLRSGLSGPGSELDLEITRRIELQANCLAGLFLAAASGRGDISEDEARAAVADFANSIDSDTHGTLANQIRWAEIGFEGNGTAACDTWTVPAADVA</sequence>
<reference evidence="7" key="1">
    <citation type="submission" date="2020-12" db="EMBL/GenBank/DDBJ databases">
        <title>Prauserella sp. ASG 168, a novel actinomycete isolated from cave rock.</title>
        <authorList>
            <person name="Suriyachadkun C."/>
        </authorList>
    </citation>
    <scope>NUCLEOTIDE SEQUENCE</scope>
    <source>
        <strain evidence="7">ASG 168</strain>
    </source>
</reference>
<keyword evidence="3 6" id="KW-1133">Transmembrane helix</keyword>
<feature type="region of interest" description="Disordered" evidence="5">
    <location>
        <begin position="51"/>
        <end position="76"/>
    </location>
</feature>